<dbReference type="GO" id="GO:0016616">
    <property type="term" value="F:oxidoreductase activity, acting on the CH-OH group of donors, NAD or NADP as acceptor"/>
    <property type="evidence" value="ECO:0007669"/>
    <property type="project" value="UniProtKB-ARBA"/>
</dbReference>
<dbReference type="PANTHER" id="PTHR43008">
    <property type="entry name" value="BENZIL REDUCTASE"/>
    <property type="match status" value="1"/>
</dbReference>
<dbReference type="Proteomes" id="UP001358417">
    <property type="component" value="Unassembled WGS sequence"/>
</dbReference>
<dbReference type="InterPro" id="IPR002347">
    <property type="entry name" value="SDR_fam"/>
</dbReference>
<dbReference type="PANTHER" id="PTHR43008:SF8">
    <property type="entry name" value="BENZIL REDUCTASE ((S)-BENZOIN FORMING) IRC24"/>
    <property type="match status" value="1"/>
</dbReference>
<protein>
    <submittedName>
        <fullName evidence="3">Uncharacterized protein</fullName>
    </submittedName>
</protein>
<name>A0AAV9N2R7_9EURO</name>
<dbReference type="EMBL" id="JAVRRD010000027">
    <property type="protein sequence ID" value="KAK5047054.1"/>
    <property type="molecule type" value="Genomic_DNA"/>
</dbReference>
<comment type="similarity">
    <text evidence="1">Belongs to the short-chain dehydrogenases/reductases (SDR) family.</text>
</comment>
<dbReference type="AlphaFoldDB" id="A0AAV9N2R7"/>
<reference evidence="3 4" key="1">
    <citation type="submission" date="2023-08" db="EMBL/GenBank/DDBJ databases">
        <title>Black Yeasts Isolated from many extreme environments.</title>
        <authorList>
            <person name="Coleine C."/>
            <person name="Stajich J.E."/>
            <person name="Selbmann L."/>
        </authorList>
    </citation>
    <scope>NUCLEOTIDE SEQUENCE [LARGE SCALE GENOMIC DNA]</scope>
    <source>
        <strain evidence="3 4">CCFEE 5792</strain>
    </source>
</reference>
<dbReference type="InterPro" id="IPR036291">
    <property type="entry name" value="NAD(P)-bd_dom_sf"/>
</dbReference>
<keyword evidence="2" id="KW-0560">Oxidoreductase</keyword>
<keyword evidence="4" id="KW-1185">Reference proteome</keyword>
<dbReference type="Gene3D" id="3.40.50.720">
    <property type="entry name" value="NAD(P)-binding Rossmann-like Domain"/>
    <property type="match status" value="1"/>
</dbReference>
<dbReference type="GO" id="GO:0050664">
    <property type="term" value="F:oxidoreductase activity, acting on NAD(P)H, oxygen as acceptor"/>
    <property type="evidence" value="ECO:0007669"/>
    <property type="project" value="TreeGrafter"/>
</dbReference>
<dbReference type="RefSeq" id="XP_064702621.1">
    <property type="nucleotide sequence ID" value="XM_064850552.1"/>
</dbReference>
<evidence type="ECO:0000313" key="3">
    <source>
        <dbReference type="EMBL" id="KAK5047054.1"/>
    </source>
</evidence>
<gene>
    <name evidence="3" type="ORF">LTR84_006996</name>
</gene>
<dbReference type="PRINTS" id="PR00081">
    <property type="entry name" value="GDHRDH"/>
</dbReference>
<proteinExistence type="inferred from homology"/>
<dbReference type="SUPFAM" id="SSF51735">
    <property type="entry name" value="NAD(P)-binding Rossmann-fold domains"/>
    <property type="match status" value="1"/>
</dbReference>
<accession>A0AAV9N2R7</accession>
<comment type="caution">
    <text evidence="3">The sequence shown here is derived from an EMBL/GenBank/DDBJ whole genome shotgun (WGS) entry which is preliminary data.</text>
</comment>
<organism evidence="3 4">
    <name type="scientific">Exophiala bonariae</name>
    <dbReference type="NCBI Taxonomy" id="1690606"/>
    <lineage>
        <taxon>Eukaryota</taxon>
        <taxon>Fungi</taxon>
        <taxon>Dikarya</taxon>
        <taxon>Ascomycota</taxon>
        <taxon>Pezizomycotina</taxon>
        <taxon>Eurotiomycetes</taxon>
        <taxon>Chaetothyriomycetidae</taxon>
        <taxon>Chaetothyriales</taxon>
        <taxon>Herpotrichiellaceae</taxon>
        <taxon>Exophiala</taxon>
    </lineage>
</organism>
<evidence type="ECO:0000313" key="4">
    <source>
        <dbReference type="Proteomes" id="UP001358417"/>
    </source>
</evidence>
<evidence type="ECO:0000256" key="2">
    <source>
        <dbReference type="ARBA" id="ARBA00023002"/>
    </source>
</evidence>
<evidence type="ECO:0000256" key="1">
    <source>
        <dbReference type="ARBA" id="ARBA00006484"/>
    </source>
</evidence>
<dbReference type="Pfam" id="PF00106">
    <property type="entry name" value="adh_short"/>
    <property type="match status" value="1"/>
</dbReference>
<sequence>MPIRLLLQSILTGAGGGIGLSIVTQLLVQPSVSLVVGVDLAISQLEALLEEHSDRLSIVQGDVSVRATSERAVREALSRKGRLDSIILNAAILSPLGRAAETSVDDWKRLFDINFFGLLHSKQVRDQQQANMPLEQYNWLLDLHTQGKLLRPEQPASSFVHLVLSGIPSRLNGQVVGWDDAEIYAGT</sequence>
<dbReference type="GeneID" id="89975164"/>